<protein>
    <submittedName>
        <fullName evidence="2">Uncharacterized protein</fullName>
    </submittedName>
</protein>
<proteinExistence type="predicted"/>
<dbReference type="AlphaFoldDB" id="A0AAV4I1R8"/>
<evidence type="ECO:0000313" key="3">
    <source>
        <dbReference type="Proteomes" id="UP000762676"/>
    </source>
</evidence>
<evidence type="ECO:0000256" key="1">
    <source>
        <dbReference type="SAM" id="MobiDB-lite"/>
    </source>
</evidence>
<evidence type="ECO:0000313" key="2">
    <source>
        <dbReference type="EMBL" id="GFS04383.1"/>
    </source>
</evidence>
<organism evidence="2 3">
    <name type="scientific">Elysia marginata</name>
    <dbReference type="NCBI Taxonomy" id="1093978"/>
    <lineage>
        <taxon>Eukaryota</taxon>
        <taxon>Metazoa</taxon>
        <taxon>Spiralia</taxon>
        <taxon>Lophotrochozoa</taxon>
        <taxon>Mollusca</taxon>
        <taxon>Gastropoda</taxon>
        <taxon>Heterobranchia</taxon>
        <taxon>Euthyneura</taxon>
        <taxon>Panpulmonata</taxon>
        <taxon>Sacoglossa</taxon>
        <taxon>Placobranchoidea</taxon>
        <taxon>Plakobranchidae</taxon>
        <taxon>Elysia</taxon>
    </lineage>
</organism>
<feature type="region of interest" description="Disordered" evidence="1">
    <location>
        <begin position="38"/>
        <end position="83"/>
    </location>
</feature>
<comment type="caution">
    <text evidence="2">The sequence shown here is derived from an EMBL/GenBank/DDBJ whole genome shotgun (WGS) entry which is preliminary data.</text>
</comment>
<gene>
    <name evidence="2" type="ORF">ElyMa_006493500</name>
</gene>
<feature type="compositionally biased region" description="Acidic residues" evidence="1">
    <location>
        <begin position="57"/>
        <end position="66"/>
    </location>
</feature>
<name>A0AAV4I1R8_9GAST</name>
<reference evidence="2 3" key="1">
    <citation type="journal article" date="2021" name="Elife">
        <title>Chloroplast acquisition without the gene transfer in kleptoplastic sea slugs, Plakobranchus ocellatus.</title>
        <authorList>
            <person name="Maeda T."/>
            <person name="Takahashi S."/>
            <person name="Yoshida T."/>
            <person name="Shimamura S."/>
            <person name="Takaki Y."/>
            <person name="Nagai Y."/>
            <person name="Toyoda A."/>
            <person name="Suzuki Y."/>
            <person name="Arimoto A."/>
            <person name="Ishii H."/>
            <person name="Satoh N."/>
            <person name="Nishiyama T."/>
            <person name="Hasebe M."/>
            <person name="Maruyama T."/>
            <person name="Minagawa J."/>
            <person name="Obokata J."/>
            <person name="Shigenobu S."/>
        </authorList>
    </citation>
    <scope>NUCLEOTIDE SEQUENCE [LARGE SCALE GENOMIC DNA]</scope>
</reference>
<accession>A0AAV4I1R8</accession>
<sequence length="83" mass="9248">MSGFLQGLGSISISDISEQDGGLSGLCGPRLDLRSDVFRKKKVRKKEQQQQQQQQQQDEEEEEEEQQQGGEASSASLNGDEYD</sequence>
<dbReference type="EMBL" id="BMAT01013027">
    <property type="protein sequence ID" value="GFS04383.1"/>
    <property type="molecule type" value="Genomic_DNA"/>
</dbReference>
<keyword evidence="3" id="KW-1185">Reference proteome</keyword>
<dbReference type="Proteomes" id="UP000762676">
    <property type="component" value="Unassembled WGS sequence"/>
</dbReference>